<name>A0A7W3PNZ3_9MICO</name>
<dbReference type="EC" id="2.9.1.1" evidence="3"/>
<sequence length="368" mass="38718">MPLHPTVLEAMAESTKYSVRMDDLEDRAGREIARLLGVEAAYVTSGAAAALALATAAIIAGNDPALVDSLPRIETAPHQVIVLAAHRDPYDRALESAGAELVVVGYPTTTHLGEIERAIDAGTVAVLYRPGRDGNHPSLAAICELASRKGVPVLIDGALFAPPLENLLQWFDDGAALVALSGGKNFRGPQASGILCGRTDLVALVGAQHQDMDEREATWVRGGDRITPPRHGIGRAMKVGREQISGLLAAVENYVAAPGAGDAEGIAELVKLRELLYGCSIPAVWHETSALGVPVIELEFAIAGIDVDDVVKALAAREVPVYLEEAEAWRGALVVHPMALLAGDAEDLATAIAELAGLRGFANERNIR</sequence>
<comment type="cofactor">
    <cofactor evidence="1">
        <name>pyridoxal 5'-phosphate</name>
        <dbReference type="ChEBI" id="CHEBI:597326"/>
    </cofactor>
</comment>
<gene>
    <name evidence="3" type="ORF">FB555_001028</name>
</gene>
<protein>
    <submittedName>
        <fullName evidence="3">L-seryl-tRNA(Ser) seleniumtransferase</fullName>
        <ecNumber evidence="3">2.9.1.1</ecNumber>
    </submittedName>
</protein>
<comment type="caution">
    <text evidence="3">The sequence shown here is derived from an EMBL/GenBank/DDBJ whole genome shotgun (WGS) entry which is preliminary data.</text>
</comment>
<dbReference type="PANTHER" id="PTHR32328">
    <property type="entry name" value="L-SERYL-TRNA(SEC) SELENIUM TRANSFERASE"/>
    <property type="match status" value="1"/>
</dbReference>
<dbReference type="InterPro" id="IPR015421">
    <property type="entry name" value="PyrdxlP-dep_Trfase_major"/>
</dbReference>
<keyword evidence="3" id="KW-0808">Transferase</keyword>
<dbReference type="Proteomes" id="UP000524237">
    <property type="component" value="Unassembled WGS sequence"/>
</dbReference>
<keyword evidence="2" id="KW-0663">Pyridoxal phosphate</keyword>
<dbReference type="PANTHER" id="PTHR32328:SF0">
    <property type="entry name" value="L-SERYL-TRNA(SEC) SELENIUM TRANSFERASE"/>
    <property type="match status" value="1"/>
</dbReference>
<dbReference type="GO" id="GO:0004125">
    <property type="term" value="F:L-seryl-tRNA(Sec) selenium transferase activity"/>
    <property type="evidence" value="ECO:0007669"/>
    <property type="project" value="UniProtKB-EC"/>
</dbReference>
<evidence type="ECO:0000313" key="4">
    <source>
        <dbReference type="Proteomes" id="UP000524237"/>
    </source>
</evidence>
<evidence type="ECO:0000256" key="2">
    <source>
        <dbReference type="ARBA" id="ARBA00022898"/>
    </source>
</evidence>
<dbReference type="InterPro" id="IPR015424">
    <property type="entry name" value="PyrdxlP-dep_Trfase"/>
</dbReference>
<reference evidence="3 4" key="1">
    <citation type="submission" date="2020-07" db="EMBL/GenBank/DDBJ databases">
        <title>Sequencing the genomes of 1000 actinobacteria strains.</title>
        <authorList>
            <person name="Klenk H.-P."/>
        </authorList>
    </citation>
    <scope>NUCLEOTIDE SEQUENCE [LARGE SCALE GENOMIC DNA]</scope>
    <source>
        <strain evidence="3 4">DSM 23737</strain>
    </source>
</reference>
<evidence type="ECO:0000256" key="1">
    <source>
        <dbReference type="ARBA" id="ARBA00001933"/>
    </source>
</evidence>
<keyword evidence="4" id="KW-1185">Reference proteome</keyword>
<evidence type="ECO:0000313" key="3">
    <source>
        <dbReference type="EMBL" id="MBA8828930.1"/>
    </source>
</evidence>
<organism evidence="3 4">
    <name type="scientific">Alpinimonas psychrophila</name>
    <dbReference type="NCBI Taxonomy" id="748908"/>
    <lineage>
        <taxon>Bacteria</taxon>
        <taxon>Bacillati</taxon>
        <taxon>Actinomycetota</taxon>
        <taxon>Actinomycetes</taxon>
        <taxon>Micrococcales</taxon>
        <taxon>Microbacteriaceae</taxon>
        <taxon>Alpinimonas</taxon>
    </lineage>
</organism>
<accession>A0A7W3PNZ3</accession>
<proteinExistence type="predicted"/>
<dbReference type="EMBL" id="JACGWU010000002">
    <property type="protein sequence ID" value="MBA8828930.1"/>
    <property type="molecule type" value="Genomic_DNA"/>
</dbReference>
<dbReference type="SUPFAM" id="SSF53383">
    <property type="entry name" value="PLP-dependent transferases"/>
    <property type="match status" value="1"/>
</dbReference>
<dbReference type="AlphaFoldDB" id="A0A7W3PNZ3"/>
<dbReference type="Gene3D" id="3.40.640.10">
    <property type="entry name" value="Type I PLP-dependent aspartate aminotransferase-like (Major domain)"/>
    <property type="match status" value="1"/>
</dbReference>